<dbReference type="Proteomes" id="UP000016536">
    <property type="component" value="Unassembled WGS sequence"/>
</dbReference>
<evidence type="ECO:0000313" key="2">
    <source>
        <dbReference type="Proteomes" id="UP000016536"/>
    </source>
</evidence>
<gene>
    <name evidence="1" type="ORF">HMPREF1979_02541</name>
</gene>
<evidence type="ECO:0000313" key="1">
    <source>
        <dbReference type="EMBL" id="ERH22439.1"/>
    </source>
</evidence>
<protein>
    <submittedName>
        <fullName evidence="1">Uncharacterized protein</fullName>
    </submittedName>
</protein>
<name>U1QKY1_9ACTO</name>
<comment type="caution">
    <text evidence="1">The sequence shown here is derived from an EMBL/GenBank/DDBJ whole genome shotgun (WGS) entry which is preliminary data.</text>
</comment>
<reference evidence="1 2" key="1">
    <citation type="submission" date="2013-08" db="EMBL/GenBank/DDBJ databases">
        <authorList>
            <person name="Weinstock G."/>
            <person name="Sodergren E."/>
            <person name="Wylie T."/>
            <person name="Fulton L."/>
            <person name="Fulton R."/>
            <person name="Fronick C."/>
            <person name="O'Laughlin M."/>
            <person name="Godfrey J."/>
            <person name="Miner T."/>
            <person name="Herter B."/>
            <person name="Appelbaum E."/>
            <person name="Cordes M."/>
            <person name="Lek S."/>
            <person name="Wollam A."/>
            <person name="Pepin K.H."/>
            <person name="Palsikar V.B."/>
            <person name="Mitreva M."/>
            <person name="Wilson R.K."/>
        </authorList>
    </citation>
    <scope>NUCLEOTIDE SEQUENCE [LARGE SCALE GENOMIC DNA]</scope>
    <source>
        <strain evidence="1 2">F0542</strain>
    </source>
</reference>
<proteinExistence type="predicted"/>
<dbReference type="AlphaFoldDB" id="U1QKY1"/>
<dbReference type="HOGENOM" id="CLU_3003666_0_0_11"/>
<keyword evidence="2" id="KW-1185">Reference proteome</keyword>
<dbReference type="EMBL" id="AWSE01000168">
    <property type="protein sequence ID" value="ERH22439.1"/>
    <property type="molecule type" value="Genomic_DNA"/>
</dbReference>
<organism evidence="1 2">
    <name type="scientific">Actinomyces johnsonii F0542</name>
    <dbReference type="NCBI Taxonomy" id="1321818"/>
    <lineage>
        <taxon>Bacteria</taxon>
        <taxon>Bacillati</taxon>
        <taxon>Actinomycetota</taxon>
        <taxon>Actinomycetes</taxon>
        <taxon>Actinomycetales</taxon>
        <taxon>Actinomycetaceae</taxon>
        <taxon>Actinomyces</taxon>
    </lineage>
</organism>
<accession>U1QKY1</accession>
<sequence>MQYLFTLTGSSDSERNSRYLSLEHLPLDVDDCLSAECGNNEFPPQQPYTAKKCSPQ</sequence>